<dbReference type="SMART" id="SM00318">
    <property type="entry name" value="SNc"/>
    <property type="match status" value="1"/>
</dbReference>
<dbReference type="AlphaFoldDB" id="A0A235B822"/>
<feature type="region of interest" description="Disordered" evidence="4">
    <location>
        <begin position="1"/>
        <end position="21"/>
    </location>
</feature>
<reference evidence="6 7" key="1">
    <citation type="submission" date="2017-07" db="EMBL/GenBank/DDBJ databases">
        <title>The genome sequence of Paludifilum halophilum highlights mechanisms for microbial adaptation to high salt environemnts.</title>
        <authorList>
            <person name="Belbahri L."/>
        </authorList>
    </citation>
    <scope>NUCLEOTIDE SEQUENCE [LARGE SCALE GENOMIC DNA]</scope>
    <source>
        <strain evidence="6 7">DSM 102817</strain>
    </source>
</reference>
<dbReference type="Proteomes" id="UP000215459">
    <property type="component" value="Unassembled WGS sequence"/>
</dbReference>
<dbReference type="InterPro" id="IPR016071">
    <property type="entry name" value="Staphylococal_nuclease_OB-fold"/>
</dbReference>
<dbReference type="GO" id="GO:0003676">
    <property type="term" value="F:nucleic acid binding"/>
    <property type="evidence" value="ECO:0007669"/>
    <property type="project" value="InterPro"/>
</dbReference>
<evidence type="ECO:0000256" key="3">
    <source>
        <dbReference type="ARBA" id="ARBA00022801"/>
    </source>
</evidence>
<comment type="caution">
    <text evidence="6">The sequence shown here is derived from an EMBL/GenBank/DDBJ whole genome shotgun (WGS) entry which is preliminary data.</text>
</comment>
<feature type="compositionally biased region" description="Basic and acidic residues" evidence="4">
    <location>
        <begin position="9"/>
        <end position="18"/>
    </location>
</feature>
<dbReference type="Gene3D" id="2.40.50.90">
    <property type="match status" value="1"/>
</dbReference>
<keyword evidence="1" id="KW-0540">Nuclease</keyword>
<evidence type="ECO:0000256" key="1">
    <source>
        <dbReference type="ARBA" id="ARBA00022722"/>
    </source>
</evidence>
<dbReference type="RefSeq" id="WP_094263765.1">
    <property type="nucleotide sequence ID" value="NZ_NOWF01000003.1"/>
</dbReference>
<evidence type="ECO:0000256" key="4">
    <source>
        <dbReference type="SAM" id="MobiDB-lite"/>
    </source>
</evidence>
<dbReference type="Pfam" id="PF05901">
    <property type="entry name" value="Excalibur"/>
    <property type="match status" value="1"/>
</dbReference>
<name>A0A235B822_9BACL</name>
<dbReference type="GO" id="GO:0004519">
    <property type="term" value="F:endonuclease activity"/>
    <property type="evidence" value="ECO:0007669"/>
    <property type="project" value="UniProtKB-KW"/>
</dbReference>
<dbReference type="PANTHER" id="PTHR12302">
    <property type="entry name" value="EBNA2 BINDING PROTEIN P100"/>
    <property type="match status" value="1"/>
</dbReference>
<sequence>MRYLLFDTPETKHPEKAEQPLGHEASNYVKQQLTKADKIELEFDVEKRDKYGRLLAYVYTDGKSLQIQMLKKGLARVAYIYKSRRYLRKFQIAEQVAKNRKKGIWECPGYVTGEGYNSEKWCKGENYAMPEPQEVIPKYDPNGPDRDCSDFETQKEAQDFFEATGPGDPHGLDGNGDGIVCEQLP</sequence>
<feature type="region of interest" description="Disordered" evidence="4">
    <location>
        <begin position="140"/>
        <end position="185"/>
    </location>
</feature>
<dbReference type="Pfam" id="PF00565">
    <property type="entry name" value="SNase"/>
    <property type="match status" value="1"/>
</dbReference>
<gene>
    <name evidence="6" type="ORF">CHM34_06425</name>
</gene>
<dbReference type="InterPro" id="IPR002071">
    <property type="entry name" value="Thermonucl_AS"/>
</dbReference>
<dbReference type="PROSITE" id="PS01284">
    <property type="entry name" value="TNASE_2"/>
    <property type="match status" value="1"/>
</dbReference>
<dbReference type="InterPro" id="IPR035437">
    <property type="entry name" value="SNase_OB-fold_sf"/>
</dbReference>
<keyword evidence="7" id="KW-1185">Reference proteome</keyword>
<feature type="domain" description="TNase-like" evidence="5">
    <location>
        <begin position="1"/>
        <end position="107"/>
    </location>
</feature>
<keyword evidence="3" id="KW-0378">Hydrolase</keyword>
<dbReference type="EMBL" id="NOWF01000003">
    <property type="protein sequence ID" value="OYD08460.1"/>
    <property type="molecule type" value="Genomic_DNA"/>
</dbReference>
<dbReference type="InterPro" id="IPR008613">
    <property type="entry name" value="Excalibur_Ca-bd_domain"/>
</dbReference>
<dbReference type="OrthoDB" id="4376109at2"/>
<proteinExistence type="predicted"/>
<dbReference type="SUPFAM" id="SSF50199">
    <property type="entry name" value="Staphylococcal nuclease"/>
    <property type="match status" value="1"/>
</dbReference>
<dbReference type="PANTHER" id="PTHR12302:SF3">
    <property type="entry name" value="SERINE_THREONINE-PROTEIN KINASE 31"/>
    <property type="match status" value="1"/>
</dbReference>
<protein>
    <recommendedName>
        <fullName evidence="5">TNase-like domain-containing protein</fullName>
    </recommendedName>
</protein>
<dbReference type="PROSITE" id="PS50830">
    <property type="entry name" value="TNASE_3"/>
    <property type="match status" value="1"/>
</dbReference>
<organism evidence="6 7">
    <name type="scientific">Paludifilum halophilum</name>
    <dbReference type="NCBI Taxonomy" id="1642702"/>
    <lineage>
        <taxon>Bacteria</taxon>
        <taxon>Bacillati</taxon>
        <taxon>Bacillota</taxon>
        <taxon>Bacilli</taxon>
        <taxon>Bacillales</taxon>
        <taxon>Thermoactinomycetaceae</taxon>
        <taxon>Paludifilum</taxon>
    </lineage>
</organism>
<evidence type="ECO:0000313" key="6">
    <source>
        <dbReference type="EMBL" id="OYD08460.1"/>
    </source>
</evidence>
<accession>A0A235B822</accession>
<keyword evidence="2" id="KW-0255">Endonuclease</keyword>
<evidence type="ECO:0000256" key="2">
    <source>
        <dbReference type="ARBA" id="ARBA00022759"/>
    </source>
</evidence>
<evidence type="ECO:0000259" key="5">
    <source>
        <dbReference type="PROSITE" id="PS50830"/>
    </source>
</evidence>
<feature type="compositionally biased region" description="Basic and acidic residues" evidence="4">
    <location>
        <begin position="143"/>
        <end position="158"/>
    </location>
</feature>
<evidence type="ECO:0000313" key="7">
    <source>
        <dbReference type="Proteomes" id="UP000215459"/>
    </source>
</evidence>
<dbReference type="GO" id="GO:0016787">
    <property type="term" value="F:hydrolase activity"/>
    <property type="evidence" value="ECO:0007669"/>
    <property type="project" value="UniProtKB-KW"/>
</dbReference>